<feature type="transmembrane region" description="Helical" evidence="1">
    <location>
        <begin position="142"/>
        <end position="167"/>
    </location>
</feature>
<name>A0A2M8EQ62_9BACT</name>
<keyword evidence="1" id="KW-0472">Membrane</keyword>
<protein>
    <recommendedName>
        <fullName evidence="4">Glycerophosphoryl diester phosphodiesterase membrane domain-containing protein</fullName>
    </recommendedName>
</protein>
<feature type="transmembrane region" description="Helical" evidence="1">
    <location>
        <begin position="279"/>
        <end position="306"/>
    </location>
</feature>
<dbReference type="EMBL" id="PFSI01000011">
    <property type="protein sequence ID" value="PJC24885.1"/>
    <property type="molecule type" value="Genomic_DNA"/>
</dbReference>
<feature type="transmembrane region" description="Helical" evidence="1">
    <location>
        <begin position="229"/>
        <end position="259"/>
    </location>
</feature>
<reference evidence="3" key="1">
    <citation type="submission" date="2017-09" db="EMBL/GenBank/DDBJ databases">
        <title>Depth-based differentiation of microbial function through sediment-hosted aquifers and enrichment of novel symbionts in the deep terrestrial subsurface.</title>
        <authorList>
            <person name="Probst A.J."/>
            <person name="Ladd B."/>
            <person name="Jarett J.K."/>
            <person name="Geller-Mcgrath D.E."/>
            <person name="Sieber C.M.K."/>
            <person name="Emerson J.B."/>
            <person name="Anantharaman K."/>
            <person name="Thomas B.C."/>
            <person name="Malmstrom R."/>
            <person name="Stieglmeier M."/>
            <person name="Klingl A."/>
            <person name="Woyke T."/>
            <person name="Ryan C.M."/>
            <person name="Banfield J.F."/>
        </authorList>
    </citation>
    <scope>NUCLEOTIDE SEQUENCE [LARGE SCALE GENOMIC DNA]</scope>
</reference>
<feature type="transmembrane region" description="Helical" evidence="1">
    <location>
        <begin position="179"/>
        <end position="208"/>
    </location>
</feature>
<organism evidence="2 3">
    <name type="scientific">Candidatus Uhrbacteria bacterium CG_4_9_14_0_2_um_filter_41_50</name>
    <dbReference type="NCBI Taxonomy" id="1975031"/>
    <lineage>
        <taxon>Bacteria</taxon>
        <taxon>Candidatus Uhriibacteriota</taxon>
    </lineage>
</organism>
<keyword evidence="1" id="KW-0812">Transmembrane</keyword>
<evidence type="ECO:0000256" key="1">
    <source>
        <dbReference type="SAM" id="Phobius"/>
    </source>
</evidence>
<dbReference type="Proteomes" id="UP000230251">
    <property type="component" value="Unassembled WGS sequence"/>
</dbReference>
<sequence length="336" mass="37082">MTMSKSIDTYEKMLKNAWSTTWHHKYWWFLGALAGLASTGAVFNNVFKVFIRLQPAENITVDTLENIFPALSWLTAYARNLVLLDSAKLQIYIVISIVFVVIAVAIILTAQHLLVGAAGAGAKNHPTEQIKKLFGKVHHIHLLRLFAVDALAVISTTILMSLGALAITLLLGDSYFINLFAYAGVNVIVLPIAFLINIILMMMIIHIVRHEDSIGIAFREAFLLVKNHWLVALEYALLIFAINFITSILLLIALLLIAGLTGLLFQAMLAAGSFVLMSFATFLGTIIAAIVFVAFAGALTMFNYVAWVELAGRLKRFGHVPALEHGFQQVARIFNK</sequence>
<dbReference type="AlphaFoldDB" id="A0A2M8EQ62"/>
<evidence type="ECO:0000313" key="2">
    <source>
        <dbReference type="EMBL" id="PJC24885.1"/>
    </source>
</evidence>
<comment type="caution">
    <text evidence="2">The sequence shown here is derived from an EMBL/GenBank/DDBJ whole genome shotgun (WGS) entry which is preliminary data.</text>
</comment>
<evidence type="ECO:0000313" key="3">
    <source>
        <dbReference type="Proteomes" id="UP000230251"/>
    </source>
</evidence>
<accession>A0A2M8EQ62</accession>
<feature type="transmembrane region" description="Helical" evidence="1">
    <location>
        <begin position="26"/>
        <end position="47"/>
    </location>
</feature>
<proteinExistence type="predicted"/>
<gene>
    <name evidence="2" type="ORF">CO057_00485</name>
</gene>
<feature type="transmembrane region" description="Helical" evidence="1">
    <location>
        <begin position="91"/>
        <end position="121"/>
    </location>
</feature>
<evidence type="ECO:0008006" key="4">
    <source>
        <dbReference type="Google" id="ProtNLM"/>
    </source>
</evidence>
<keyword evidence="1" id="KW-1133">Transmembrane helix</keyword>